<comment type="caution">
    <text evidence="1">The sequence shown here is derived from an EMBL/GenBank/DDBJ whole genome shotgun (WGS) entry which is preliminary data.</text>
</comment>
<evidence type="ECO:0000313" key="1">
    <source>
        <dbReference type="EMBL" id="SMP41283.1"/>
    </source>
</evidence>
<name>A0ABY1PSV8_9BACT</name>
<evidence type="ECO:0000313" key="2">
    <source>
        <dbReference type="Proteomes" id="UP001158067"/>
    </source>
</evidence>
<reference evidence="1 2" key="1">
    <citation type="submission" date="2017-05" db="EMBL/GenBank/DDBJ databases">
        <authorList>
            <person name="Varghese N."/>
            <person name="Submissions S."/>
        </authorList>
    </citation>
    <scope>NUCLEOTIDE SEQUENCE [LARGE SCALE GENOMIC DNA]</scope>
    <source>
        <strain evidence="1 2">DSM 25457</strain>
    </source>
</reference>
<gene>
    <name evidence="1" type="ORF">SAMN06265222_101557</name>
</gene>
<accession>A0ABY1PSV8</accession>
<dbReference type="Proteomes" id="UP001158067">
    <property type="component" value="Unassembled WGS sequence"/>
</dbReference>
<sequence length="88" mass="9659">MRSCISPGVFRFAQLRVGQTHIHSQTHMISHTPASATGAGWRSARTRFGVQHLLQFGDRLKCGGLSNFAQFVFCSTRIGVRQSRAIAG</sequence>
<organism evidence="1 2">
    <name type="scientific">Neorhodopirellula lusitana</name>
    <dbReference type="NCBI Taxonomy" id="445327"/>
    <lineage>
        <taxon>Bacteria</taxon>
        <taxon>Pseudomonadati</taxon>
        <taxon>Planctomycetota</taxon>
        <taxon>Planctomycetia</taxon>
        <taxon>Pirellulales</taxon>
        <taxon>Pirellulaceae</taxon>
        <taxon>Neorhodopirellula</taxon>
    </lineage>
</organism>
<proteinExistence type="predicted"/>
<protein>
    <submittedName>
        <fullName evidence="1">Uncharacterized protein</fullName>
    </submittedName>
</protein>
<keyword evidence="2" id="KW-1185">Reference proteome</keyword>
<dbReference type="EMBL" id="FXUG01000001">
    <property type="protein sequence ID" value="SMP41283.1"/>
    <property type="molecule type" value="Genomic_DNA"/>
</dbReference>